<dbReference type="PROSITE" id="PS51257">
    <property type="entry name" value="PROKAR_LIPOPROTEIN"/>
    <property type="match status" value="1"/>
</dbReference>
<keyword evidence="3" id="KW-0472">Membrane</keyword>
<keyword evidence="10" id="KW-1185">Reference proteome</keyword>
<dbReference type="RefSeq" id="WP_271091080.1">
    <property type="nucleotide sequence ID" value="NZ_JAPJZH010000011.1"/>
</dbReference>
<dbReference type="Proteomes" id="UP001148313">
    <property type="component" value="Unassembled WGS sequence"/>
</dbReference>
<keyword evidence="4" id="KW-0564">Palmitate</keyword>
<feature type="signal peptide" evidence="8">
    <location>
        <begin position="1"/>
        <end position="18"/>
    </location>
</feature>
<gene>
    <name evidence="9" type="ORF">OOZ53_17285</name>
</gene>
<comment type="similarity">
    <text evidence="7">Belongs to the rhizobiaceae omp10 lipoprotein family.</text>
</comment>
<evidence type="ECO:0008006" key="11">
    <source>
        <dbReference type="Google" id="ProtNLM"/>
    </source>
</evidence>
<dbReference type="Pfam" id="PF26368">
    <property type="entry name" value="OMP10"/>
    <property type="match status" value="1"/>
</dbReference>
<name>A0ABT4VSR6_9HYPH</name>
<evidence type="ECO:0000256" key="3">
    <source>
        <dbReference type="ARBA" id="ARBA00023136"/>
    </source>
</evidence>
<feature type="chain" id="PRO_5046036231" description="Outer membrane lipoprotein" evidence="8">
    <location>
        <begin position="19"/>
        <end position="120"/>
    </location>
</feature>
<evidence type="ECO:0000256" key="2">
    <source>
        <dbReference type="ARBA" id="ARBA00022729"/>
    </source>
</evidence>
<evidence type="ECO:0000256" key="7">
    <source>
        <dbReference type="ARBA" id="ARBA00044505"/>
    </source>
</evidence>
<evidence type="ECO:0000313" key="9">
    <source>
        <dbReference type="EMBL" id="MDA4847117.1"/>
    </source>
</evidence>
<comment type="caution">
    <text evidence="9">The sequence shown here is derived from an EMBL/GenBank/DDBJ whole genome shotgun (WGS) entry which is preliminary data.</text>
</comment>
<accession>A0ABT4VSR6</accession>
<keyword evidence="2 8" id="KW-0732">Signal</keyword>
<organism evidence="9 10">
    <name type="scientific">Hoeflea poritis</name>
    <dbReference type="NCBI Taxonomy" id="2993659"/>
    <lineage>
        <taxon>Bacteria</taxon>
        <taxon>Pseudomonadati</taxon>
        <taxon>Pseudomonadota</taxon>
        <taxon>Alphaproteobacteria</taxon>
        <taxon>Hyphomicrobiales</taxon>
        <taxon>Rhizobiaceae</taxon>
        <taxon>Hoeflea</taxon>
    </lineage>
</organism>
<dbReference type="EMBL" id="JAPJZH010000011">
    <property type="protein sequence ID" value="MDA4847117.1"/>
    <property type="molecule type" value="Genomic_DNA"/>
</dbReference>
<evidence type="ECO:0000256" key="1">
    <source>
        <dbReference type="ARBA" id="ARBA00004459"/>
    </source>
</evidence>
<keyword evidence="6" id="KW-0449">Lipoprotein</keyword>
<dbReference type="InterPro" id="IPR049857">
    <property type="entry name" value="Omp10-like"/>
</dbReference>
<evidence type="ECO:0000256" key="5">
    <source>
        <dbReference type="ARBA" id="ARBA00023237"/>
    </source>
</evidence>
<evidence type="ECO:0000256" key="4">
    <source>
        <dbReference type="ARBA" id="ARBA00023139"/>
    </source>
</evidence>
<evidence type="ECO:0000313" key="10">
    <source>
        <dbReference type="Proteomes" id="UP001148313"/>
    </source>
</evidence>
<proteinExistence type="inferred from homology"/>
<reference evidence="9" key="1">
    <citation type="submission" date="2022-11" db="EMBL/GenBank/DDBJ databases">
        <title>Hoeflea poritis sp. nov., isolated from scleractinian coral Porites lutea.</title>
        <authorList>
            <person name="Zhang G."/>
            <person name="Wei Q."/>
            <person name="Cai L."/>
        </authorList>
    </citation>
    <scope>NUCLEOTIDE SEQUENCE</scope>
    <source>
        <strain evidence="9">E7-10</strain>
    </source>
</reference>
<keyword evidence="5" id="KW-0998">Cell outer membrane</keyword>
<comment type="subcellular location">
    <subcellularLocation>
        <location evidence="1">Cell outer membrane</location>
        <topology evidence="1">Lipid-anchor</topology>
    </subcellularLocation>
</comment>
<sequence length="120" mass="13000">MRQWIRLATLAAMAAGLAACQSGYGPGYGGDPNSIEGLWLDPNGIQSSFSAGRFETRTTDTNTLLATGKYTYINPRLVQVDIRSLVRNTNARVNCSLVSPTRLNCTSNEGGQFSLQRRLG</sequence>
<evidence type="ECO:0000256" key="8">
    <source>
        <dbReference type="SAM" id="SignalP"/>
    </source>
</evidence>
<evidence type="ECO:0000256" key="6">
    <source>
        <dbReference type="ARBA" id="ARBA00023288"/>
    </source>
</evidence>
<protein>
    <recommendedName>
        <fullName evidence="11">Outer membrane lipoprotein</fullName>
    </recommendedName>
</protein>